<protein>
    <submittedName>
        <fullName evidence="2">Uncharacterized protein</fullName>
    </submittedName>
</protein>
<evidence type="ECO:0000256" key="1">
    <source>
        <dbReference type="SAM" id="MobiDB-lite"/>
    </source>
</evidence>
<evidence type="ECO:0000313" key="3">
    <source>
        <dbReference type="Proteomes" id="UP000663873"/>
    </source>
</evidence>
<feature type="region of interest" description="Disordered" evidence="1">
    <location>
        <begin position="46"/>
        <end position="67"/>
    </location>
</feature>
<feature type="region of interest" description="Disordered" evidence="1">
    <location>
        <begin position="1"/>
        <end position="25"/>
    </location>
</feature>
<accession>A0A821N474</accession>
<sequence>ATALADESRKQAEVYKEQSEKAGMRVRNMKRREEELEEEVTQMKQRLRKALREKDEIEENPAYQRTR</sequence>
<comment type="caution">
    <text evidence="2">The sequence shown here is derived from an EMBL/GenBank/DDBJ whole genome shotgun (WGS) entry which is preliminary data.</text>
</comment>
<organism evidence="2 3">
    <name type="scientific">Rotaria socialis</name>
    <dbReference type="NCBI Taxonomy" id="392032"/>
    <lineage>
        <taxon>Eukaryota</taxon>
        <taxon>Metazoa</taxon>
        <taxon>Spiralia</taxon>
        <taxon>Gnathifera</taxon>
        <taxon>Rotifera</taxon>
        <taxon>Eurotatoria</taxon>
        <taxon>Bdelloidea</taxon>
        <taxon>Philodinida</taxon>
        <taxon>Philodinidae</taxon>
        <taxon>Rotaria</taxon>
    </lineage>
</organism>
<feature type="non-terminal residue" evidence="2">
    <location>
        <position position="67"/>
    </location>
</feature>
<dbReference type="Proteomes" id="UP000663873">
    <property type="component" value="Unassembled WGS sequence"/>
</dbReference>
<gene>
    <name evidence="2" type="ORF">UJA718_LOCUS40315</name>
</gene>
<reference evidence="2" key="1">
    <citation type="submission" date="2021-02" db="EMBL/GenBank/DDBJ databases">
        <authorList>
            <person name="Nowell W R."/>
        </authorList>
    </citation>
    <scope>NUCLEOTIDE SEQUENCE</scope>
</reference>
<name>A0A821N474_9BILA</name>
<evidence type="ECO:0000313" key="2">
    <source>
        <dbReference type="EMBL" id="CAF4779662.1"/>
    </source>
</evidence>
<keyword evidence="3" id="KW-1185">Reference proteome</keyword>
<dbReference type="AlphaFoldDB" id="A0A821N474"/>
<dbReference type="EMBL" id="CAJOBP010044361">
    <property type="protein sequence ID" value="CAF4779662.1"/>
    <property type="molecule type" value="Genomic_DNA"/>
</dbReference>
<feature type="non-terminal residue" evidence="2">
    <location>
        <position position="1"/>
    </location>
</feature>
<feature type="compositionally biased region" description="Basic and acidic residues" evidence="1">
    <location>
        <begin position="1"/>
        <end position="23"/>
    </location>
</feature>
<proteinExistence type="predicted"/>